<feature type="domain" description="ABC transporter" evidence="4">
    <location>
        <begin position="3"/>
        <end position="248"/>
    </location>
</feature>
<dbReference type="GO" id="GO:0016887">
    <property type="term" value="F:ATP hydrolysis activity"/>
    <property type="evidence" value="ECO:0007669"/>
    <property type="project" value="InterPro"/>
</dbReference>
<dbReference type="SMART" id="SM00382">
    <property type="entry name" value="AAA"/>
    <property type="match status" value="1"/>
</dbReference>
<name>A0A369KB75_9BACT</name>
<dbReference type="InterPro" id="IPR027417">
    <property type="entry name" value="P-loop_NTPase"/>
</dbReference>
<dbReference type="OrthoDB" id="9806149at2"/>
<accession>A0A369KB75</accession>
<comment type="similarity">
    <text evidence="1">Belongs to the ABC transporter superfamily. Ycf16 family.</text>
</comment>
<dbReference type="Proteomes" id="UP000253816">
    <property type="component" value="Unassembled WGS sequence"/>
</dbReference>
<dbReference type="Pfam" id="PF00005">
    <property type="entry name" value="ABC_tran"/>
    <property type="match status" value="1"/>
</dbReference>
<dbReference type="GO" id="GO:0005524">
    <property type="term" value="F:ATP binding"/>
    <property type="evidence" value="ECO:0007669"/>
    <property type="project" value="UniProtKB-KW"/>
</dbReference>
<dbReference type="Gene3D" id="3.40.50.300">
    <property type="entry name" value="P-loop containing nucleotide triphosphate hydrolases"/>
    <property type="match status" value="1"/>
</dbReference>
<reference evidence="5 6" key="1">
    <citation type="submission" date="2018-07" db="EMBL/GenBank/DDBJ databases">
        <title>Comparative genomics of the Candidatus Parilichlamydiaceae reveals evidence of convergent evolution and genome reduction in the phylum Chlamydiae.</title>
        <authorList>
            <person name="Taylor-Brown A."/>
            <person name="Polkinghorne A."/>
        </authorList>
    </citation>
    <scope>NUCLEOTIDE SEQUENCE [LARGE SCALE GENOMIC DNA]</scope>
    <source>
        <strain evidence="5 6">Hat2</strain>
    </source>
</reference>
<keyword evidence="6" id="KW-1185">Reference proteome</keyword>
<evidence type="ECO:0000259" key="4">
    <source>
        <dbReference type="PROSITE" id="PS50893"/>
    </source>
</evidence>
<protein>
    <submittedName>
        <fullName evidence="5">Iron-sulfur cluster assembly ATPase protein SufC</fullName>
    </submittedName>
</protein>
<keyword evidence="2" id="KW-0547">Nucleotide-binding</keyword>
<dbReference type="NCBIfam" id="TIGR01978">
    <property type="entry name" value="sufC"/>
    <property type="match status" value="1"/>
</dbReference>
<evidence type="ECO:0000256" key="3">
    <source>
        <dbReference type="ARBA" id="ARBA00022840"/>
    </source>
</evidence>
<dbReference type="AlphaFoldDB" id="A0A369KB75"/>
<sequence>MLLTIQGLRVQIGEKPILHEIDLEIAPGEIHVIMGPNGAGKSSLARTLAGHPSCVVTSGRLIWNGSVSLLDLPPEERAHLGLFVSFQNPPEIPGVCLRDFLQQAYSSMREKRELEELSEELLAEQILRHMSDLGLPSCFLDRCLNEGFSGGEKKRCEILQMVTLSPRLAVLDEMDSGLDLDALSSVVDLIRSFQKRDFSALIITHYPKLVQLLEPTSVHLLCDGRIVRSGKADLATEIDRDGYRYVQTSTHVFPD</sequence>
<proteinExistence type="inferred from homology"/>
<dbReference type="RefSeq" id="WP_114544035.1">
    <property type="nucleotide sequence ID" value="NZ_QQBG01000004.1"/>
</dbReference>
<evidence type="ECO:0000256" key="1">
    <source>
        <dbReference type="ARBA" id="ARBA00006216"/>
    </source>
</evidence>
<dbReference type="InterPro" id="IPR003593">
    <property type="entry name" value="AAA+_ATPase"/>
</dbReference>
<keyword evidence="3" id="KW-0067">ATP-binding</keyword>
<dbReference type="PANTHER" id="PTHR43204:SF1">
    <property type="entry name" value="ABC TRANSPORTER I FAMILY MEMBER 6, CHLOROPLASTIC"/>
    <property type="match status" value="1"/>
</dbReference>
<dbReference type="SUPFAM" id="SSF52540">
    <property type="entry name" value="P-loop containing nucleoside triphosphate hydrolases"/>
    <property type="match status" value="1"/>
</dbReference>
<evidence type="ECO:0000313" key="5">
    <source>
        <dbReference type="EMBL" id="RDB31859.1"/>
    </source>
</evidence>
<dbReference type="EMBL" id="QQBG01000004">
    <property type="protein sequence ID" value="RDB31859.1"/>
    <property type="molecule type" value="Genomic_DNA"/>
</dbReference>
<dbReference type="PANTHER" id="PTHR43204">
    <property type="entry name" value="ABC TRANSPORTER I FAMILY MEMBER 6, CHLOROPLASTIC"/>
    <property type="match status" value="1"/>
</dbReference>
<organism evidence="5 6">
    <name type="scientific">Candidatus Similichlamydia laticola</name>
    <dbReference type="NCBI Taxonomy" id="2170265"/>
    <lineage>
        <taxon>Bacteria</taxon>
        <taxon>Pseudomonadati</taxon>
        <taxon>Chlamydiota</taxon>
        <taxon>Chlamydiia</taxon>
        <taxon>Parachlamydiales</taxon>
        <taxon>Candidatus Parilichlamydiaceae</taxon>
        <taxon>Candidatus Similichlamydia</taxon>
    </lineage>
</organism>
<evidence type="ECO:0000256" key="2">
    <source>
        <dbReference type="ARBA" id="ARBA00022741"/>
    </source>
</evidence>
<evidence type="ECO:0000313" key="6">
    <source>
        <dbReference type="Proteomes" id="UP000253816"/>
    </source>
</evidence>
<dbReference type="InterPro" id="IPR010230">
    <property type="entry name" value="FeS-cluster_ATPase_SufC"/>
</dbReference>
<dbReference type="InterPro" id="IPR003439">
    <property type="entry name" value="ABC_transporter-like_ATP-bd"/>
</dbReference>
<dbReference type="PROSITE" id="PS50893">
    <property type="entry name" value="ABC_TRANSPORTER_2"/>
    <property type="match status" value="1"/>
</dbReference>
<dbReference type="CDD" id="cd03217">
    <property type="entry name" value="ABC_FeS_Assembly"/>
    <property type="match status" value="1"/>
</dbReference>
<gene>
    <name evidence="5" type="ORF">HAT2_00039</name>
</gene>
<comment type="caution">
    <text evidence="5">The sequence shown here is derived from an EMBL/GenBank/DDBJ whole genome shotgun (WGS) entry which is preliminary data.</text>
</comment>